<feature type="compositionally biased region" description="Polar residues" evidence="1">
    <location>
        <begin position="9"/>
        <end position="25"/>
    </location>
</feature>
<keyword evidence="2" id="KW-0812">Transmembrane</keyword>
<evidence type="ECO:0000259" key="3">
    <source>
        <dbReference type="SMART" id="SM00458"/>
    </source>
</evidence>
<dbReference type="Proteomes" id="UP000824782">
    <property type="component" value="Unassembled WGS sequence"/>
</dbReference>
<dbReference type="PROSITE" id="PS50231">
    <property type="entry name" value="RICIN_B_LECTIN"/>
    <property type="match status" value="1"/>
</dbReference>
<feature type="domain" description="Ricin B lectin" evidence="3">
    <location>
        <begin position="141"/>
        <end position="264"/>
    </location>
</feature>
<name>A0AAV7BPV7_ENGPU</name>
<dbReference type="Pfam" id="PF24562">
    <property type="entry name" value="CysR_MRC2_N"/>
    <property type="match status" value="1"/>
</dbReference>
<comment type="caution">
    <text evidence="4">The sequence shown here is derived from an EMBL/GenBank/DDBJ whole genome shotgun (WGS) entry which is preliminary data.</text>
</comment>
<dbReference type="EMBL" id="WNYA01000004">
    <property type="protein sequence ID" value="KAG8574382.1"/>
    <property type="molecule type" value="Genomic_DNA"/>
</dbReference>
<evidence type="ECO:0000256" key="2">
    <source>
        <dbReference type="SAM" id="Phobius"/>
    </source>
</evidence>
<dbReference type="InterPro" id="IPR000772">
    <property type="entry name" value="Ricin_B_lectin"/>
</dbReference>
<sequence>MYGNVDYIPTSQHGQSSLKRSPSEHSNLYLQEESIYEPVRGSEKPDSENLWRLSSIASSAEDNTLQWSHSLPPRDKTWIPSYQRHCCYQKHRLCIAVLCCSLLMIVSFLILGYFMSKYYALETELEKVKEQQRRYITMGSFHLYNEAHNKCAEVRSSPTSSNVLELTASGCSSDSYSQLFLWLPGGRLMSSEEGLCVGVDGRLQSQKPLRLYECDTDKILSWECYNETLLGVRGENLFFNFGNNPKYLVMLYWGNGVWSRWRARSLDGKILDGGACA</sequence>
<gene>
    <name evidence="4" type="ORF">GDO81_009155</name>
</gene>
<protein>
    <recommendedName>
        <fullName evidence="3">Ricin B lectin domain-containing protein</fullName>
    </recommendedName>
</protein>
<organism evidence="4 5">
    <name type="scientific">Engystomops pustulosus</name>
    <name type="common">Tungara frog</name>
    <name type="synonym">Physalaemus pustulosus</name>
    <dbReference type="NCBI Taxonomy" id="76066"/>
    <lineage>
        <taxon>Eukaryota</taxon>
        <taxon>Metazoa</taxon>
        <taxon>Chordata</taxon>
        <taxon>Craniata</taxon>
        <taxon>Vertebrata</taxon>
        <taxon>Euteleostomi</taxon>
        <taxon>Amphibia</taxon>
        <taxon>Batrachia</taxon>
        <taxon>Anura</taxon>
        <taxon>Neobatrachia</taxon>
        <taxon>Hyloidea</taxon>
        <taxon>Leptodactylidae</taxon>
        <taxon>Leiuperinae</taxon>
        <taxon>Engystomops</taxon>
    </lineage>
</organism>
<reference evidence="4" key="1">
    <citation type="thesis" date="2020" institute="ProQuest LLC" country="789 East Eisenhower Parkway, Ann Arbor, MI, USA">
        <title>Comparative Genomics and Chromosome Evolution.</title>
        <authorList>
            <person name="Mudd A.B."/>
        </authorList>
    </citation>
    <scope>NUCLEOTIDE SEQUENCE</scope>
    <source>
        <strain evidence="4">237g6f4</strain>
        <tissue evidence="4">Blood</tissue>
    </source>
</reference>
<keyword evidence="2" id="KW-1133">Transmembrane helix</keyword>
<dbReference type="SMART" id="SM00458">
    <property type="entry name" value="RICIN"/>
    <property type="match status" value="1"/>
</dbReference>
<dbReference type="Gene3D" id="2.80.10.50">
    <property type="match status" value="1"/>
</dbReference>
<keyword evidence="5" id="KW-1185">Reference proteome</keyword>
<evidence type="ECO:0000256" key="1">
    <source>
        <dbReference type="SAM" id="MobiDB-lite"/>
    </source>
</evidence>
<feature type="transmembrane region" description="Helical" evidence="2">
    <location>
        <begin position="93"/>
        <end position="115"/>
    </location>
</feature>
<feature type="region of interest" description="Disordered" evidence="1">
    <location>
        <begin position="1"/>
        <end position="25"/>
    </location>
</feature>
<accession>A0AAV7BPV7</accession>
<dbReference type="SUPFAM" id="SSF50370">
    <property type="entry name" value="Ricin B-like lectins"/>
    <property type="match status" value="1"/>
</dbReference>
<keyword evidence="2" id="KW-0472">Membrane</keyword>
<evidence type="ECO:0000313" key="4">
    <source>
        <dbReference type="EMBL" id="KAG8574382.1"/>
    </source>
</evidence>
<dbReference type="InterPro" id="IPR035992">
    <property type="entry name" value="Ricin_B-like_lectins"/>
</dbReference>
<proteinExistence type="predicted"/>
<dbReference type="AlphaFoldDB" id="A0AAV7BPV7"/>
<evidence type="ECO:0000313" key="5">
    <source>
        <dbReference type="Proteomes" id="UP000824782"/>
    </source>
</evidence>